<reference evidence="1" key="1">
    <citation type="journal article" date="2014" name="Nat. Commun.">
        <title>The tobacco genome sequence and its comparison with those of tomato and potato.</title>
        <authorList>
            <person name="Sierro N."/>
            <person name="Battey J.N."/>
            <person name="Ouadi S."/>
            <person name="Bakaher N."/>
            <person name="Bovet L."/>
            <person name="Willig A."/>
            <person name="Goepfert S."/>
            <person name="Peitsch M.C."/>
            <person name="Ivanov N.V."/>
        </authorList>
    </citation>
    <scope>NUCLEOTIDE SEQUENCE [LARGE SCALE GENOMIC DNA]</scope>
</reference>
<dbReference type="InterPro" id="IPR012442">
    <property type="entry name" value="DUF1645_plant"/>
</dbReference>
<evidence type="ECO:0000313" key="1">
    <source>
        <dbReference type="Proteomes" id="UP000790787"/>
    </source>
</evidence>
<dbReference type="KEGG" id="nta:107814531"/>
<dbReference type="PaxDb" id="4097-A0A1S4C2R6"/>
<dbReference type="Pfam" id="PF07816">
    <property type="entry name" value="DUF1645"/>
    <property type="match status" value="1"/>
</dbReference>
<dbReference type="Proteomes" id="UP000790787">
    <property type="component" value="Chromosome 14"/>
</dbReference>
<sequence length="271" mass="29932">MQEAIDDNYLCPSFSNFGYLAEIAAKISDEFQEAAEENATDSFDGDNSEELDFEFSTMELIYGGQTEFQSIFPVFNRDLLLNVNNESSSSDAVDSEIRIPLKSFFLEELESTTASASASEASSDVDELEILPPGTYCVWKPKISDPLPGKCKKSKSTGSAPKRWPKLRDLLRRSNSDGKDTSFVFLTPEKSIKSETTNLGEVVKAAGKSKQLKGSGTGGESPVAAYIRNRATNQVDKNRRKSYLPYRQDLIGFFASVNGLTNGLSRSYRPF</sequence>
<evidence type="ECO:0000313" key="2">
    <source>
        <dbReference type="RefSeq" id="XP_016495447.1"/>
    </source>
</evidence>
<reference evidence="2" key="2">
    <citation type="submission" date="2025-08" db="UniProtKB">
        <authorList>
            <consortium name="RefSeq"/>
        </authorList>
    </citation>
    <scope>IDENTIFICATION</scope>
</reference>
<dbReference type="OMA" id="HEAFYVK"/>
<dbReference type="OrthoDB" id="1111059at2759"/>
<dbReference type="PANTHER" id="PTHR33095">
    <property type="entry name" value="OS07G0619500 PROTEIN"/>
    <property type="match status" value="1"/>
</dbReference>
<protein>
    <submittedName>
        <fullName evidence="2">Uncharacterized protein</fullName>
    </submittedName>
</protein>
<dbReference type="GeneID" id="107814531"/>
<keyword evidence="1" id="KW-1185">Reference proteome</keyword>
<dbReference type="PANTHER" id="PTHR33095:SF101">
    <property type="entry name" value="DUF1645 DOMAIN-CONTAINING PROTEIN"/>
    <property type="match status" value="1"/>
</dbReference>
<dbReference type="RefSeq" id="XP_016495447.1">
    <property type="nucleotide sequence ID" value="XM_016639961.1"/>
</dbReference>
<proteinExistence type="predicted"/>
<dbReference type="AlphaFoldDB" id="A0A1S4C2R6"/>
<gene>
    <name evidence="2" type="primary">LOC107814531</name>
</gene>
<organism evidence="1 2">
    <name type="scientific">Nicotiana tabacum</name>
    <name type="common">Common tobacco</name>
    <dbReference type="NCBI Taxonomy" id="4097"/>
    <lineage>
        <taxon>Eukaryota</taxon>
        <taxon>Viridiplantae</taxon>
        <taxon>Streptophyta</taxon>
        <taxon>Embryophyta</taxon>
        <taxon>Tracheophyta</taxon>
        <taxon>Spermatophyta</taxon>
        <taxon>Magnoliopsida</taxon>
        <taxon>eudicotyledons</taxon>
        <taxon>Gunneridae</taxon>
        <taxon>Pentapetalae</taxon>
        <taxon>asterids</taxon>
        <taxon>lamiids</taxon>
        <taxon>Solanales</taxon>
        <taxon>Solanaceae</taxon>
        <taxon>Nicotianoideae</taxon>
        <taxon>Nicotianeae</taxon>
        <taxon>Nicotiana</taxon>
    </lineage>
</organism>
<accession>A0A1S4C2R6</accession>
<dbReference type="STRING" id="4097.A0A1S4C2R6"/>
<name>A0A1S4C2R6_TOBAC</name>